<gene>
    <name evidence="9" type="ORF">SFRA_022020</name>
</gene>
<evidence type="ECO:0000256" key="4">
    <source>
        <dbReference type="ARBA" id="ARBA00022692"/>
    </source>
</evidence>
<comment type="subcellular location">
    <subcellularLocation>
        <location evidence="1">Cell membrane</location>
        <topology evidence="1">Multi-pass membrane protein</topology>
    </subcellularLocation>
</comment>
<keyword evidence="3" id="KW-1003">Cell membrane</keyword>
<dbReference type="PANTHER" id="PTHR34583:SF2">
    <property type="entry name" value="ANTIPORTER SUBUNIT MNHC2-RELATED"/>
    <property type="match status" value="1"/>
</dbReference>
<dbReference type="AlphaFoldDB" id="A0A3M8EYY7"/>
<evidence type="ECO:0000256" key="5">
    <source>
        <dbReference type="ARBA" id="ARBA00022989"/>
    </source>
</evidence>
<evidence type="ECO:0000313" key="9">
    <source>
        <dbReference type="EMBL" id="RKM93187.1"/>
    </source>
</evidence>
<evidence type="ECO:0000256" key="6">
    <source>
        <dbReference type="ARBA" id="ARBA00023136"/>
    </source>
</evidence>
<dbReference type="Proteomes" id="UP000028058">
    <property type="component" value="Unassembled WGS sequence"/>
</dbReference>
<evidence type="ECO:0000313" key="10">
    <source>
        <dbReference type="Proteomes" id="UP000028058"/>
    </source>
</evidence>
<evidence type="ECO:0000256" key="7">
    <source>
        <dbReference type="SAM" id="MobiDB-lite"/>
    </source>
</evidence>
<keyword evidence="5 8" id="KW-1133">Transmembrane helix</keyword>
<dbReference type="OrthoDB" id="9799219at2"/>
<dbReference type="InterPro" id="IPR050601">
    <property type="entry name" value="CPA3_antiporter_subunitC"/>
</dbReference>
<dbReference type="Pfam" id="PF00420">
    <property type="entry name" value="Oxidored_q2"/>
    <property type="match status" value="1"/>
</dbReference>
<feature type="compositionally biased region" description="Basic and acidic residues" evidence="7">
    <location>
        <begin position="115"/>
        <end position="127"/>
    </location>
</feature>
<feature type="compositionally biased region" description="Basic and acidic residues" evidence="7">
    <location>
        <begin position="148"/>
        <end position="158"/>
    </location>
</feature>
<dbReference type="NCBIfam" id="NF005929">
    <property type="entry name" value="PRK07946.1"/>
    <property type="match status" value="1"/>
</dbReference>
<name>A0A3M8EYY7_9ACTN</name>
<dbReference type="Gene3D" id="1.10.287.3510">
    <property type="match status" value="1"/>
</dbReference>
<keyword evidence="4 8" id="KW-0812">Transmembrane</keyword>
<comment type="caution">
    <text evidence="9">The sequence shown here is derived from an EMBL/GenBank/DDBJ whole genome shotgun (WGS) entry which is preliminary data.</text>
</comment>
<feature type="compositionally biased region" description="Acidic residues" evidence="7">
    <location>
        <begin position="138"/>
        <end position="147"/>
    </location>
</feature>
<evidence type="ECO:0000256" key="1">
    <source>
        <dbReference type="ARBA" id="ARBA00004651"/>
    </source>
</evidence>
<sequence>MRTPDITLAVVVGGLFAVGFLLMMQRSLIRIVLGFVLLGHGTNLLLLSAGHPGEPPLTGGGSAEPGRYADPLPQAMALTSVVITFGLTAFLLALAYRSWWLTGHDEVRDDVEDRRIGTARERAESAERGTGARSVEAGEPEGTDDSDDAAHDLPEENR</sequence>
<proteinExistence type="inferred from homology"/>
<dbReference type="InterPro" id="IPR039428">
    <property type="entry name" value="NUOK/Mnh_C1-like"/>
</dbReference>
<dbReference type="PANTHER" id="PTHR34583">
    <property type="entry name" value="ANTIPORTER SUBUNIT MNHC2-RELATED"/>
    <property type="match status" value="1"/>
</dbReference>
<feature type="transmembrane region" description="Helical" evidence="8">
    <location>
        <begin position="31"/>
        <end position="49"/>
    </location>
</feature>
<keyword evidence="6 8" id="KW-0472">Membrane</keyword>
<feature type="region of interest" description="Disordered" evidence="7">
    <location>
        <begin position="115"/>
        <end position="158"/>
    </location>
</feature>
<dbReference type="GO" id="GO:0005886">
    <property type="term" value="C:plasma membrane"/>
    <property type="evidence" value="ECO:0007669"/>
    <property type="project" value="UniProtKB-SubCell"/>
</dbReference>
<evidence type="ECO:0000256" key="8">
    <source>
        <dbReference type="SAM" id="Phobius"/>
    </source>
</evidence>
<comment type="similarity">
    <text evidence="2">Belongs to the CPA3 antiporters (TC 2.A.63) subunit C family.</text>
</comment>
<feature type="transmembrane region" description="Helical" evidence="8">
    <location>
        <begin position="6"/>
        <end position="24"/>
    </location>
</feature>
<keyword evidence="10" id="KW-1185">Reference proteome</keyword>
<feature type="transmembrane region" description="Helical" evidence="8">
    <location>
        <begin position="75"/>
        <end position="96"/>
    </location>
</feature>
<dbReference type="EMBL" id="JNAD02000011">
    <property type="protein sequence ID" value="RKM93187.1"/>
    <property type="molecule type" value="Genomic_DNA"/>
</dbReference>
<protein>
    <submittedName>
        <fullName evidence="9">Na(+)/H(+) antiporter subunit C</fullName>
    </submittedName>
</protein>
<evidence type="ECO:0000256" key="3">
    <source>
        <dbReference type="ARBA" id="ARBA00022475"/>
    </source>
</evidence>
<evidence type="ECO:0000256" key="2">
    <source>
        <dbReference type="ARBA" id="ARBA00010388"/>
    </source>
</evidence>
<reference evidence="9 10" key="1">
    <citation type="journal article" date="2014" name="Genome Announc.">
        <title>Draft Genome Sequence of Streptomyces fradiae ATCC 19609, a Strain Highly Sensitive to Antibiotics.</title>
        <authorList>
            <person name="Bekker O.B."/>
            <person name="Klimina K.M."/>
            <person name="Vatlin A.A."/>
            <person name="Zakharevich N.V."/>
            <person name="Kasianov A.S."/>
            <person name="Danilenko V.N."/>
        </authorList>
    </citation>
    <scope>NUCLEOTIDE SEQUENCE [LARGE SCALE GENOMIC DNA]</scope>
    <source>
        <strain evidence="9 10">ATCC 19609</strain>
    </source>
</reference>
<accession>A0A3M8EYY7</accession>
<dbReference type="RefSeq" id="WP_043468295.1">
    <property type="nucleotide sequence ID" value="NZ_CP134822.1"/>
</dbReference>
<organism evidence="9 10">
    <name type="scientific">Streptomyces xinghaiensis</name>
    <dbReference type="NCBI Taxonomy" id="1038928"/>
    <lineage>
        <taxon>Bacteria</taxon>
        <taxon>Bacillati</taxon>
        <taxon>Actinomycetota</taxon>
        <taxon>Actinomycetes</taxon>
        <taxon>Kitasatosporales</taxon>
        <taxon>Streptomycetaceae</taxon>
        <taxon>Streptomyces</taxon>
    </lineage>
</organism>